<organism evidence="3 5">
    <name type="scientific">Leptospira perolatii</name>
    <dbReference type="NCBI Taxonomy" id="2023191"/>
    <lineage>
        <taxon>Bacteria</taxon>
        <taxon>Pseudomonadati</taxon>
        <taxon>Spirochaetota</taxon>
        <taxon>Spirochaetia</taxon>
        <taxon>Leptospirales</taxon>
        <taxon>Leptospiraceae</taxon>
        <taxon>Leptospira</taxon>
    </lineage>
</organism>
<gene>
    <name evidence="2" type="ORF">CH360_06650</name>
    <name evidence="3" type="ORF">CH373_12320</name>
</gene>
<name>A0A2M9ZLH4_9LEPT</name>
<dbReference type="EMBL" id="NPDY01000004">
    <property type="protein sequence ID" value="PJZ70381.1"/>
    <property type="molecule type" value="Genomic_DNA"/>
</dbReference>
<proteinExistence type="predicted"/>
<dbReference type="Gene3D" id="3.30.360.10">
    <property type="entry name" value="Dihydrodipicolinate Reductase, domain 2"/>
    <property type="match status" value="1"/>
</dbReference>
<dbReference type="PANTHER" id="PTHR43377:SF1">
    <property type="entry name" value="BILIVERDIN REDUCTASE A"/>
    <property type="match status" value="1"/>
</dbReference>
<dbReference type="InterPro" id="IPR051450">
    <property type="entry name" value="Gfo/Idh/MocA_Oxidoreductases"/>
</dbReference>
<dbReference type="Gene3D" id="3.40.50.720">
    <property type="entry name" value="NAD(P)-binding Rossmann-like Domain"/>
    <property type="match status" value="1"/>
</dbReference>
<evidence type="ECO:0000259" key="1">
    <source>
        <dbReference type="Pfam" id="PF01408"/>
    </source>
</evidence>
<dbReference type="InterPro" id="IPR036291">
    <property type="entry name" value="NAD(P)-bd_dom_sf"/>
</dbReference>
<dbReference type="AlphaFoldDB" id="A0A2M9ZLH4"/>
<dbReference type="EMBL" id="NPDZ01000007">
    <property type="protein sequence ID" value="PJZ72936.1"/>
    <property type="molecule type" value="Genomic_DNA"/>
</dbReference>
<dbReference type="Proteomes" id="UP000231990">
    <property type="component" value="Unassembled WGS sequence"/>
</dbReference>
<dbReference type="Pfam" id="PF01408">
    <property type="entry name" value="GFO_IDH_MocA"/>
    <property type="match status" value="1"/>
</dbReference>
<sequence>MAVDYAKVLTAIQINFDVVGFGQSSAETFQKKTGVSVVTGGIKNYLKENSNEVYSKAIVAVGIEKLKETTENLIDHGIKSILVEKPAGLNFQEISDLAKIVQKEKVNVFVAYNRRHYASVQKARELIEKDGGLLSIQFEFTEWAHVIKDLNKSAEAKANWFLGNSTHVLDLAFYFAGKPIKIASFKSGSLAWHENGSIFVGSGITETGVLFSYHSNWESAGRWGLELMSKSHRLILRPLEKLQIQKIGSVDVEFVDLSDEFDQKFKPGLFLQTKSFLEDDGLLIPTLEDHNQNCQVFESILMGAK</sequence>
<dbReference type="PANTHER" id="PTHR43377">
    <property type="entry name" value="BILIVERDIN REDUCTASE A"/>
    <property type="match status" value="1"/>
</dbReference>
<accession>A0A2M9ZLH4</accession>
<dbReference type="InterPro" id="IPR000683">
    <property type="entry name" value="Gfo/Idh/MocA-like_OxRdtase_N"/>
</dbReference>
<protein>
    <recommendedName>
        <fullName evidence="1">Gfo/Idh/MocA-like oxidoreductase N-terminal domain-containing protein</fullName>
    </recommendedName>
</protein>
<dbReference type="Proteomes" id="UP000231962">
    <property type="component" value="Unassembled WGS sequence"/>
</dbReference>
<evidence type="ECO:0000313" key="4">
    <source>
        <dbReference type="Proteomes" id="UP000231962"/>
    </source>
</evidence>
<comment type="caution">
    <text evidence="3">The sequence shown here is derived from an EMBL/GenBank/DDBJ whole genome shotgun (WGS) entry which is preliminary data.</text>
</comment>
<dbReference type="SUPFAM" id="SSF51735">
    <property type="entry name" value="NAD(P)-binding Rossmann-fold domains"/>
    <property type="match status" value="1"/>
</dbReference>
<evidence type="ECO:0000313" key="3">
    <source>
        <dbReference type="EMBL" id="PJZ72936.1"/>
    </source>
</evidence>
<dbReference type="OrthoDB" id="9793050at2"/>
<evidence type="ECO:0000313" key="5">
    <source>
        <dbReference type="Proteomes" id="UP000231990"/>
    </source>
</evidence>
<feature type="domain" description="Gfo/Idh/MocA-like oxidoreductase N-terminal" evidence="1">
    <location>
        <begin position="22"/>
        <end position="112"/>
    </location>
</feature>
<dbReference type="GO" id="GO:0000166">
    <property type="term" value="F:nucleotide binding"/>
    <property type="evidence" value="ECO:0007669"/>
    <property type="project" value="InterPro"/>
</dbReference>
<reference evidence="4 5" key="1">
    <citation type="submission" date="2017-07" db="EMBL/GenBank/DDBJ databases">
        <title>Leptospira spp. isolated from tropical soils.</title>
        <authorList>
            <person name="Thibeaux R."/>
            <person name="Iraola G."/>
            <person name="Ferres I."/>
            <person name="Bierque E."/>
            <person name="Girault D."/>
            <person name="Soupe-Gilbert M.-E."/>
            <person name="Picardeau M."/>
            <person name="Goarant C."/>
        </authorList>
    </citation>
    <scope>NUCLEOTIDE SEQUENCE [LARGE SCALE GENOMIC DNA]</scope>
    <source>
        <strain evidence="3 5">FH1-B-B1</strain>
        <strain evidence="2 4">FH1-B-C1</strain>
    </source>
</reference>
<keyword evidence="4" id="KW-1185">Reference proteome</keyword>
<evidence type="ECO:0000313" key="2">
    <source>
        <dbReference type="EMBL" id="PJZ70381.1"/>
    </source>
</evidence>